<keyword evidence="2" id="KW-0443">Lipid metabolism</keyword>
<feature type="region of interest" description="Disordered" evidence="3">
    <location>
        <begin position="732"/>
        <end position="806"/>
    </location>
</feature>
<sequence>MDSANAIHGRRYSPASRIQPKNGSTLAPVVVLDATHGCPLPGTFDFEVPESQGATRFAPPAVLLPAQATLPPLPAPDEQSPRSPLERTAQVPGPTVQLRVSITIDPEHHHARLVKSKVHMVLVLTALVRTPDQRETWVEQSRTEQLTLEKTRFKGLFVKTLPLQIQEGVRVIGFTLLAVPSPNAAAKLAAAFPTLDGLLPWAEVSVAAEHFVAEASGLTGTPNHDLPHPSSMSGHFTVPLMEISLSPEMGLRKRKQTIGTLSIVVEETMPRVPPLKAIAEQRRLGPRFSQTYHGRSAQGTIVYGREHLYESPLAFTLPIKLLQLLAHDERRVLEELEKEPGVSLSEMIQAVPLDHQPNPITRGASFLDSLRRGGTRSSPAVRENALQSARARQGGLSKEDSQFQKLLRQQISAHRNIEVFYQEMALKVEQKLRENLEIGQGPFRRSPEKKEESVQWVPLNCCVQDFLVQDGAFRVNYQSTTVGAAAAHGAGFSRKANVQSNGKAPSLGAYWEKQERGSNLVRDFGALQEVVVNSFNEFTTLVTLMDSANRERIAALIKEIRFLKGEIVSFGTFLLLEYLVSLSTESSSSFVCAEIESLIARLRQIELPDDDELELRRSQELSAPWLLQCKRSIKDIVGSTQDLKGFIIIGIQHECVTTDATLVANPDWIADKKTRECCYSQLLAALATSFLALIEDWWTNIASAVHALEQQQNAHRLDCTHHSSRSMSYISEEACGQHSRGQENGAAPLHAPYRRTSVSYRQNGKDAKSRRPSLRSTASRSSTVSSTSASYGRSKCHSRPPLENAPRAKKQNDVFWDQLLNLGWLVQIESLLSTQGSELGMLQDYFQAVEDVRNSVTISLHALPLSRSTLPTSPARTPTEGAFPIDLEDIGDDTVQVSGRRGQINLSFGLDPSQFSLLPDPLKACTSKIHVWPVLFSQGINEMQTLSNLTGKSSLQWTINETGLRQMQSYVSQYQAWISQNRIAQETKQSQHDKAKSRSYSLHASRVGLCDVSSASLASNLSSDWAIITPSKAELWNGEPLVAELLIELQMAVLGHSDETHAPSERSRTSSQDETNVQLSYPSPSPSESHFFKSRTEAGPGSSTGILGSMMEYGSSRLFSSKGPKEENILECAEALTRALGQIRTPTDVQHISPVDGIILEGDVYHRTDAQSCCQCPVVILDPNDMLPLSSLWTTSHIASCKSAKDRTSMAVTLSQANLLRRCHGLQTHSEQNGEDDWQAIVDAMRSEIGVRIKNVERNLKLGEFAKDLLWLSAFGPQQTPQQPPLFFVETASSASLQEPYCAPQAPDALTFMRSLLPGTAASSSSMASSYRSGGVNPLDSNLVGPMDTTAMNGDNGASVHPSAVNLSAAASEDGRHDEDCGAVLVSHDNADPCDTDVVQANSGSPAPPTVIESPPMQAQHQATEVEHYTSFPGSFDEPVLAVRLARSLGLDSLARTSPSSSTSDGLNQSQFPRQVQPSSPPPGVGSHRATPSWSSQQSAYYQQQLASGQKTPLLARRLSSLGLGLGLISKASDSSDSPSASDASAHPRHGSADYGQSQPSTPQSATFAPSSFSSSSGGMVGAPSSSSSDGSTATSMAPSKKGKFAFNKVQLKFLPVPYRPPERMTTNVFES</sequence>
<feature type="compositionally biased region" description="Polar residues" evidence="3">
    <location>
        <begin position="1555"/>
        <end position="1564"/>
    </location>
</feature>
<dbReference type="EMBL" id="JAAAHY010000919">
    <property type="protein sequence ID" value="KAF9955198.1"/>
    <property type="molecule type" value="Genomic_DNA"/>
</dbReference>
<evidence type="ECO:0000256" key="2">
    <source>
        <dbReference type="ARBA" id="ARBA00023098"/>
    </source>
</evidence>
<comment type="caution">
    <text evidence="4">The sequence shown here is derived from an EMBL/GenBank/DDBJ whole genome shotgun (WGS) entry which is preliminary data.</text>
</comment>
<reference evidence="4" key="1">
    <citation type="journal article" date="2020" name="Fungal Divers.">
        <title>Resolving the Mortierellaceae phylogeny through synthesis of multi-gene phylogenetics and phylogenomics.</title>
        <authorList>
            <person name="Vandepol N."/>
            <person name="Liber J."/>
            <person name="Desiro A."/>
            <person name="Na H."/>
            <person name="Kennedy M."/>
            <person name="Barry K."/>
            <person name="Grigoriev I.V."/>
            <person name="Miller A.N."/>
            <person name="O'Donnell K."/>
            <person name="Stajich J.E."/>
            <person name="Bonito G."/>
        </authorList>
    </citation>
    <scope>NUCLEOTIDE SEQUENCE</scope>
    <source>
        <strain evidence="4">CK1249</strain>
    </source>
</reference>
<feature type="region of interest" description="Disordered" evidence="3">
    <location>
        <begin position="67"/>
        <end position="92"/>
    </location>
</feature>
<feature type="compositionally biased region" description="Low complexity" evidence="3">
    <location>
        <begin position="774"/>
        <end position="793"/>
    </location>
</feature>
<feature type="compositionally biased region" description="Polar residues" evidence="3">
    <location>
        <begin position="1069"/>
        <end position="1088"/>
    </location>
</feature>
<feature type="compositionally biased region" description="Low complexity" evidence="3">
    <location>
        <begin position="1493"/>
        <end position="1505"/>
    </location>
</feature>
<feature type="compositionally biased region" description="Low complexity" evidence="3">
    <location>
        <begin position="1565"/>
        <end position="1597"/>
    </location>
</feature>
<dbReference type="GO" id="GO:0005737">
    <property type="term" value="C:cytoplasm"/>
    <property type="evidence" value="ECO:0007669"/>
    <property type="project" value="TreeGrafter"/>
</dbReference>
<feature type="compositionally biased region" description="Low complexity" evidence="3">
    <location>
        <begin position="1531"/>
        <end position="1545"/>
    </location>
</feature>
<feature type="region of interest" description="Disordered" evidence="3">
    <location>
        <begin position="1058"/>
        <end position="1104"/>
    </location>
</feature>
<evidence type="ECO:0000313" key="5">
    <source>
        <dbReference type="Proteomes" id="UP000738359"/>
    </source>
</evidence>
<gene>
    <name evidence="4" type="primary">PREX2</name>
    <name evidence="4" type="ORF">BGZ70_010311</name>
</gene>
<evidence type="ECO:0000256" key="3">
    <source>
        <dbReference type="SAM" id="MobiDB-lite"/>
    </source>
</evidence>
<feature type="region of interest" description="Disordered" evidence="3">
    <location>
        <begin position="1"/>
        <end position="20"/>
    </location>
</feature>
<dbReference type="GO" id="GO:0016316">
    <property type="term" value="F:phosphatidylinositol-3,4-bisphosphate 4-phosphatase activity"/>
    <property type="evidence" value="ECO:0007669"/>
    <property type="project" value="InterPro"/>
</dbReference>
<feature type="compositionally biased region" description="Basic and acidic residues" evidence="3">
    <location>
        <begin position="1058"/>
        <end position="1068"/>
    </location>
</feature>
<evidence type="ECO:0000313" key="4">
    <source>
        <dbReference type="EMBL" id="KAF9955198.1"/>
    </source>
</evidence>
<feature type="region of interest" description="Disordered" evidence="3">
    <location>
        <begin position="1531"/>
        <end position="1600"/>
    </location>
</feature>
<feature type="region of interest" description="Disordered" evidence="3">
    <location>
        <begin position="1455"/>
        <end position="1505"/>
    </location>
</feature>
<dbReference type="PANTHER" id="PTHR12187:SF11">
    <property type="entry name" value="PHOSPHATIDYLINOSITOL-3,4-BISPHOSPHATE 4-PHOSPHATASE"/>
    <property type="match status" value="1"/>
</dbReference>
<protein>
    <submittedName>
        <fullName evidence="4">Phosphatidylinositol 3,4,5-trisphosphate-dependent Rac exchanger 2 protein</fullName>
    </submittedName>
</protein>
<dbReference type="OrthoDB" id="159395at2759"/>
<evidence type="ECO:0000256" key="1">
    <source>
        <dbReference type="ARBA" id="ARBA00022801"/>
    </source>
</evidence>
<proteinExistence type="predicted"/>
<organism evidence="4 5">
    <name type="scientific">Mortierella alpina</name>
    <name type="common">Oleaginous fungus</name>
    <name type="synonym">Mortierella renispora</name>
    <dbReference type="NCBI Taxonomy" id="64518"/>
    <lineage>
        <taxon>Eukaryota</taxon>
        <taxon>Fungi</taxon>
        <taxon>Fungi incertae sedis</taxon>
        <taxon>Mucoromycota</taxon>
        <taxon>Mortierellomycotina</taxon>
        <taxon>Mortierellomycetes</taxon>
        <taxon>Mortierellales</taxon>
        <taxon>Mortierellaceae</taxon>
        <taxon>Mortierella</taxon>
    </lineage>
</organism>
<accession>A0A9P6J028</accession>
<dbReference type="InterPro" id="IPR039034">
    <property type="entry name" value="INPP4"/>
</dbReference>
<keyword evidence="5" id="KW-1185">Reference proteome</keyword>
<dbReference type="PANTHER" id="PTHR12187">
    <property type="entry name" value="AGAP000124-PA"/>
    <property type="match status" value="1"/>
</dbReference>
<name>A0A9P6J028_MORAP</name>
<keyword evidence="1" id="KW-0378">Hydrolase</keyword>
<feature type="compositionally biased region" description="Low complexity" evidence="3">
    <location>
        <begin position="1457"/>
        <end position="1478"/>
    </location>
</feature>
<dbReference type="Proteomes" id="UP000738359">
    <property type="component" value="Unassembled WGS sequence"/>
</dbReference>